<proteinExistence type="predicted"/>
<dbReference type="Gene3D" id="3.40.50.620">
    <property type="entry name" value="HUPs"/>
    <property type="match status" value="1"/>
</dbReference>
<accession>A0AAW5K6Q2</accession>
<dbReference type="EMBL" id="JANFYT010000006">
    <property type="protein sequence ID" value="MCQ4813553.1"/>
    <property type="molecule type" value="Genomic_DNA"/>
</dbReference>
<dbReference type="GO" id="GO:0003824">
    <property type="term" value="F:catalytic activity"/>
    <property type="evidence" value="ECO:0007669"/>
    <property type="project" value="InterPro"/>
</dbReference>
<protein>
    <submittedName>
        <fullName evidence="2">Phosphoadenosine phosphosulfate reductase family protein</fullName>
    </submittedName>
</protein>
<dbReference type="InterPro" id="IPR014729">
    <property type="entry name" value="Rossmann-like_a/b/a_fold"/>
</dbReference>
<dbReference type="RefSeq" id="WP_256181582.1">
    <property type="nucleotide sequence ID" value="NZ_JANFYT010000006.1"/>
</dbReference>
<evidence type="ECO:0000313" key="2">
    <source>
        <dbReference type="EMBL" id="MCQ4813553.1"/>
    </source>
</evidence>
<reference evidence="2 3" key="1">
    <citation type="submission" date="2022-06" db="EMBL/GenBank/DDBJ databases">
        <title>Isolation of gut microbiota from human fecal samples.</title>
        <authorList>
            <person name="Pamer E.G."/>
            <person name="Barat B."/>
            <person name="Waligurski E."/>
            <person name="Medina S."/>
            <person name="Paddock L."/>
            <person name="Mostad J."/>
        </authorList>
    </citation>
    <scope>NUCLEOTIDE SEQUENCE [LARGE SCALE GENOMIC DNA]</scope>
    <source>
        <strain evidence="2 3">DFI.9.90</strain>
    </source>
</reference>
<dbReference type="AlphaFoldDB" id="A0AAW5K6Q2"/>
<dbReference type="Proteomes" id="UP001205919">
    <property type="component" value="Unassembled WGS sequence"/>
</dbReference>
<comment type="caution">
    <text evidence="2">The sequence shown here is derived from an EMBL/GenBank/DDBJ whole genome shotgun (WGS) entry which is preliminary data.</text>
</comment>
<dbReference type="Pfam" id="PF01507">
    <property type="entry name" value="PAPS_reduct"/>
    <property type="match status" value="1"/>
</dbReference>
<evidence type="ECO:0000313" key="3">
    <source>
        <dbReference type="Proteomes" id="UP001205919"/>
    </source>
</evidence>
<dbReference type="SUPFAM" id="SSF52402">
    <property type="entry name" value="Adenine nucleotide alpha hydrolases-like"/>
    <property type="match status" value="1"/>
</dbReference>
<sequence>MVEFDLPAISKTRKYIASVSWGKDSLCMLLLLIEKNYPLEEVVFFDTGMEFQGVYDTRDRVLPLLKKHDITYTELYPKDQFLWNMLDRPVTEKNGNVHKGYSWCGGPCRWGTTEKLRVLDAYCKDSLVYVGLAHDERERLRKNRAYNKVFPLAEWKIPEGQALIHCYQHGYWWEENGVYLYSLLDRVSCWCCSNKNLKELRNYYNYLPYYWEKLKRLQLKTHRPFKRGLTIFEIENRFRQEASA</sequence>
<evidence type="ECO:0000259" key="1">
    <source>
        <dbReference type="Pfam" id="PF01507"/>
    </source>
</evidence>
<name>A0AAW5K6Q2_9BACT</name>
<gene>
    <name evidence="2" type="ORF">NE630_03825</name>
</gene>
<keyword evidence="3" id="KW-1185">Reference proteome</keyword>
<dbReference type="InterPro" id="IPR002500">
    <property type="entry name" value="PAPS_reduct_dom"/>
</dbReference>
<organism evidence="2 3">
    <name type="scientific">Cloacibacillus evryensis</name>
    <dbReference type="NCBI Taxonomy" id="508460"/>
    <lineage>
        <taxon>Bacteria</taxon>
        <taxon>Thermotogati</taxon>
        <taxon>Synergistota</taxon>
        <taxon>Synergistia</taxon>
        <taxon>Synergistales</taxon>
        <taxon>Synergistaceae</taxon>
        <taxon>Cloacibacillus</taxon>
    </lineage>
</organism>
<feature type="domain" description="Phosphoadenosine phosphosulphate reductase" evidence="1">
    <location>
        <begin position="16"/>
        <end position="138"/>
    </location>
</feature>